<dbReference type="RefSeq" id="WP_084092801.1">
    <property type="nucleotide sequence ID" value="NZ_FWXD01000035.1"/>
</dbReference>
<dbReference type="Proteomes" id="UP000192761">
    <property type="component" value="Unassembled WGS sequence"/>
</dbReference>
<protein>
    <submittedName>
        <fullName evidence="1">Uncharacterized protein</fullName>
    </submittedName>
</protein>
<proteinExistence type="predicted"/>
<dbReference type="STRING" id="1121001.SAMN02745857_03869"/>
<organism evidence="1 2">
    <name type="scientific">Andreprevotia lacus DSM 23236</name>
    <dbReference type="NCBI Taxonomy" id="1121001"/>
    <lineage>
        <taxon>Bacteria</taxon>
        <taxon>Pseudomonadati</taxon>
        <taxon>Pseudomonadota</taxon>
        <taxon>Betaproteobacteria</taxon>
        <taxon>Neisseriales</taxon>
        <taxon>Chitinibacteraceae</taxon>
        <taxon>Andreprevotia</taxon>
    </lineage>
</organism>
<evidence type="ECO:0000313" key="2">
    <source>
        <dbReference type="Proteomes" id="UP000192761"/>
    </source>
</evidence>
<accession>A0A1W1Y019</accession>
<gene>
    <name evidence="1" type="ORF">SAMN02745857_03869</name>
</gene>
<keyword evidence="2" id="KW-1185">Reference proteome</keyword>
<dbReference type="EMBL" id="FWXD01000035">
    <property type="protein sequence ID" value="SMC29482.1"/>
    <property type="molecule type" value="Genomic_DNA"/>
</dbReference>
<evidence type="ECO:0000313" key="1">
    <source>
        <dbReference type="EMBL" id="SMC29482.1"/>
    </source>
</evidence>
<reference evidence="1 2" key="1">
    <citation type="submission" date="2017-04" db="EMBL/GenBank/DDBJ databases">
        <authorList>
            <person name="Afonso C.L."/>
            <person name="Miller P.J."/>
            <person name="Scott M.A."/>
            <person name="Spackman E."/>
            <person name="Goraichik I."/>
            <person name="Dimitrov K.M."/>
            <person name="Suarez D.L."/>
            <person name="Swayne D.E."/>
        </authorList>
    </citation>
    <scope>NUCLEOTIDE SEQUENCE [LARGE SCALE GENOMIC DNA]</scope>
    <source>
        <strain evidence="1 2">DSM 23236</strain>
    </source>
</reference>
<name>A0A1W1Y019_9NEIS</name>
<dbReference type="AlphaFoldDB" id="A0A1W1Y019"/>
<sequence length="69" mass="7441">MHTACPLDDELIGQSLLTMDYELAAHNLTMQKSDLLRELAGLLRAGRLIVPDHADAGALLAVETTLEIA</sequence>